<dbReference type="EMBL" id="VUJX02000012">
    <property type="protein sequence ID" value="KAL0930156.1"/>
    <property type="molecule type" value="Genomic_DNA"/>
</dbReference>
<keyword evidence="2" id="KW-1185">Reference proteome</keyword>
<reference evidence="1 2" key="1">
    <citation type="journal article" date="2020" name="Phytopathology">
        <title>Genome Sequence Resources of Colletotrichum truncatum, C. plurivorum, C. musicola, and C. sojae: Four Species Pathogenic to Soybean (Glycine max).</title>
        <authorList>
            <person name="Rogerio F."/>
            <person name="Boufleur T.R."/>
            <person name="Ciampi-Guillardi M."/>
            <person name="Sukno S.A."/>
            <person name="Thon M.R."/>
            <person name="Massola Junior N.S."/>
            <person name="Baroncelli R."/>
        </authorList>
    </citation>
    <scope>NUCLEOTIDE SEQUENCE [LARGE SCALE GENOMIC DNA]</scope>
    <source>
        <strain evidence="1 2">CMES1059</strain>
    </source>
</reference>
<evidence type="ECO:0000313" key="1">
    <source>
        <dbReference type="EMBL" id="KAL0930156.1"/>
    </source>
</evidence>
<organism evidence="1 2">
    <name type="scientific">Colletotrichum truncatum</name>
    <name type="common">Anthracnose fungus</name>
    <name type="synonym">Colletotrichum capsici</name>
    <dbReference type="NCBI Taxonomy" id="5467"/>
    <lineage>
        <taxon>Eukaryota</taxon>
        <taxon>Fungi</taxon>
        <taxon>Dikarya</taxon>
        <taxon>Ascomycota</taxon>
        <taxon>Pezizomycotina</taxon>
        <taxon>Sordariomycetes</taxon>
        <taxon>Hypocreomycetidae</taxon>
        <taxon>Glomerellales</taxon>
        <taxon>Glomerellaceae</taxon>
        <taxon>Colletotrichum</taxon>
        <taxon>Colletotrichum truncatum species complex</taxon>
    </lineage>
</organism>
<accession>A0ACC3YE64</accession>
<comment type="caution">
    <text evidence="1">The sequence shown here is derived from an EMBL/GenBank/DDBJ whole genome shotgun (WGS) entry which is preliminary data.</text>
</comment>
<proteinExistence type="predicted"/>
<protein>
    <submittedName>
        <fullName evidence="1">Carboxylesterase family protein</fullName>
    </submittedName>
</protein>
<sequence>MVSLSLLAWASFSLASLCTCSSLAPVVTTNGSVIGVSDVANGIEKFLGIPYAEPPVGDRRLRQAMPLTNSFGVLQAQNFGPSCHSARDQGNASEDCLTLNIWRAANTTSGTETLPVLVWLYGGGLTNGYTADPRFEGTSITRISKEIGKPIVLVSLNYRLGSFGFLNGKEMAEQGLLNIGMLDQRLGLHWIQDNIRAFGGDPKRVTLAGESAGAVSIYSHMMAYGGRDDGLFRGAILQSGGAFPLTPPNTPAFQKKLDCIRKLPVETFKEEVGPSTGQSIDGDFSRTSIQRAIPEGRYLKVATIVGPNTDEGTTSAPTGINTTAQLFDPVAKGYFRPQLLPNDTVSTLIKMYSTNPSLGCPYNTGRASFSSGALDKMACSIFGDIVQIGPARMIAQGLVKDGVPVYRYRFNHLSSNTSTFTKAIGTGVEQSYVFSNLIADQPWDRNMAYQMSAAWIGFTHDLDVTAS</sequence>
<name>A0ACC3YE64_COLTU</name>
<evidence type="ECO:0000313" key="2">
    <source>
        <dbReference type="Proteomes" id="UP000805649"/>
    </source>
</evidence>
<gene>
    <name evidence="1" type="ORF">CTRU02_214976</name>
</gene>
<dbReference type="Proteomes" id="UP000805649">
    <property type="component" value="Unassembled WGS sequence"/>
</dbReference>